<name>A0A915L9U4_ROMCU</name>
<evidence type="ECO:0000259" key="4">
    <source>
        <dbReference type="PROSITE" id="PS51805"/>
    </source>
</evidence>
<organism evidence="5 6">
    <name type="scientific">Romanomermis culicivorax</name>
    <name type="common">Nematode worm</name>
    <dbReference type="NCBI Taxonomy" id="13658"/>
    <lineage>
        <taxon>Eukaryota</taxon>
        <taxon>Metazoa</taxon>
        <taxon>Ecdysozoa</taxon>
        <taxon>Nematoda</taxon>
        <taxon>Enoplea</taxon>
        <taxon>Dorylaimia</taxon>
        <taxon>Mermithida</taxon>
        <taxon>Mermithoidea</taxon>
        <taxon>Mermithidae</taxon>
        <taxon>Romanomermis</taxon>
    </lineage>
</organism>
<proteinExistence type="predicted"/>
<dbReference type="WBParaSite" id="nRc.2.0.1.t47829-RA">
    <property type="protein sequence ID" value="nRc.2.0.1.t47829-RA"/>
    <property type="gene ID" value="nRc.2.0.1.g47829"/>
</dbReference>
<evidence type="ECO:0000313" key="5">
    <source>
        <dbReference type="Proteomes" id="UP000887565"/>
    </source>
</evidence>
<accession>A0A915L9U4</accession>
<dbReference type="Proteomes" id="UP000887565">
    <property type="component" value="Unplaced"/>
</dbReference>
<dbReference type="PANTHER" id="PTHR13793:SF160">
    <property type="entry name" value="PHD FINGER PROTEIN RHINOCEROS"/>
    <property type="match status" value="1"/>
</dbReference>
<dbReference type="InterPro" id="IPR050701">
    <property type="entry name" value="Histone_Mod_Regulator"/>
</dbReference>
<dbReference type="PROSITE" id="PS51805">
    <property type="entry name" value="EPHD"/>
    <property type="match status" value="1"/>
</dbReference>
<dbReference type="PANTHER" id="PTHR13793">
    <property type="entry name" value="PHD FINGER PROTEINS"/>
    <property type="match status" value="1"/>
</dbReference>
<reference evidence="6" key="1">
    <citation type="submission" date="2022-11" db="UniProtKB">
        <authorList>
            <consortium name="WormBaseParasite"/>
        </authorList>
    </citation>
    <scope>IDENTIFICATION</scope>
</reference>
<keyword evidence="3" id="KW-0862">Zinc</keyword>
<dbReference type="Gene3D" id="3.30.40.10">
    <property type="entry name" value="Zinc/RING finger domain, C3HC4 (zinc finger)"/>
    <property type="match status" value="1"/>
</dbReference>
<dbReference type="InterPro" id="IPR034732">
    <property type="entry name" value="EPHD"/>
</dbReference>
<keyword evidence="2" id="KW-0863">Zinc-finger</keyword>
<evidence type="ECO:0000313" key="6">
    <source>
        <dbReference type="WBParaSite" id="nRc.2.0.1.t47829-RA"/>
    </source>
</evidence>
<evidence type="ECO:0000256" key="2">
    <source>
        <dbReference type="ARBA" id="ARBA00022771"/>
    </source>
</evidence>
<evidence type="ECO:0000256" key="1">
    <source>
        <dbReference type="ARBA" id="ARBA00022723"/>
    </source>
</evidence>
<feature type="domain" description="PHD-type" evidence="4">
    <location>
        <begin position="23"/>
        <end position="114"/>
    </location>
</feature>
<keyword evidence="1" id="KW-0479">Metal-binding</keyword>
<dbReference type="GO" id="GO:0006357">
    <property type="term" value="P:regulation of transcription by RNA polymerase II"/>
    <property type="evidence" value="ECO:0007669"/>
    <property type="project" value="TreeGrafter"/>
</dbReference>
<dbReference type="InterPro" id="IPR013083">
    <property type="entry name" value="Znf_RING/FYVE/PHD"/>
</dbReference>
<dbReference type="OMA" id="CAVGQSP"/>
<sequence length="114" mass="13025">MCYGIKRIPKGSWYCRPCAVGQSPKCSLCPNRGGAMKSNRSCDRWLHVSCALWVPEIEFENKETMEPAINFTKIPKLSDSLKPIYRKTARDIRIIFALLKRHCNLLSFAVFSSV</sequence>
<dbReference type="Pfam" id="PF13832">
    <property type="entry name" value="zf-HC5HC2H_2"/>
    <property type="match status" value="1"/>
</dbReference>
<dbReference type="AlphaFoldDB" id="A0A915L9U4"/>
<keyword evidence="5" id="KW-1185">Reference proteome</keyword>
<evidence type="ECO:0000256" key="3">
    <source>
        <dbReference type="ARBA" id="ARBA00022833"/>
    </source>
</evidence>
<protein>
    <submittedName>
        <fullName evidence="6">PHD-type domain-containing protein</fullName>
    </submittedName>
</protein>
<dbReference type="GO" id="GO:0008270">
    <property type="term" value="F:zinc ion binding"/>
    <property type="evidence" value="ECO:0007669"/>
    <property type="project" value="UniProtKB-KW"/>
</dbReference>